<dbReference type="InParanoid" id="A0A2H3CIP4"/>
<reference evidence="6" key="1">
    <citation type="journal article" date="2017" name="Nat. Ecol. Evol.">
        <title>Genome expansion and lineage-specific genetic innovations in the forest pathogenic fungi Armillaria.</title>
        <authorList>
            <person name="Sipos G."/>
            <person name="Prasanna A.N."/>
            <person name="Walter M.C."/>
            <person name="O'Connor E."/>
            <person name="Balint B."/>
            <person name="Krizsan K."/>
            <person name="Kiss B."/>
            <person name="Hess J."/>
            <person name="Varga T."/>
            <person name="Slot J."/>
            <person name="Riley R."/>
            <person name="Boka B."/>
            <person name="Rigling D."/>
            <person name="Barry K."/>
            <person name="Lee J."/>
            <person name="Mihaltcheva S."/>
            <person name="LaButti K."/>
            <person name="Lipzen A."/>
            <person name="Waldron R."/>
            <person name="Moloney N.M."/>
            <person name="Sperisen C."/>
            <person name="Kredics L."/>
            <person name="Vagvoelgyi C."/>
            <person name="Patrignani A."/>
            <person name="Fitzpatrick D."/>
            <person name="Nagy I."/>
            <person name="Doyle S."/>
            <person name="Anderson J.B."/>
            <person name="Grigoriev I.V."/>
            <person name="Gueldener U."/>
            <person name="Muensterkoetter M."/>
            <person name="Nagy L.G."/>
        </authorList>
    </citation>
    <scope>NUCLEOTIDE SEQUENCE [LARGE SCALE GENOMIC DNA]</scope>
    <source>
        <strain evidence="6">Ar21-2</strain>
    </source>
</reference>
<feature type="domain" description="Peptidase C14 caspase" evidence="4">
    <location>
        <begin position="4"/>
        <end position="148"/>
    </location>
</feature>
<sequence>ASRVWAVLIGINVYSSSDCSPLRGCVNDVETVVKFLVQDLGMSEENIKCLLKRDVDSPTRDHIIDALLNLSTKPEIQYGDNIIIYFAGHGSSYKCSDYYIGGGTSAEGYIEALCPMDRNASGTDLSTDSSIPDISDREINTILTEICRTKGPHITFILDC</sequence>
<evidence type="ECO:0000313" key="6">
    <source>
        <dbReference type="Proteomes" id="UP000217790"/>
    </source>
</evidence>
<evidence type="ECO:0000313" key="5">
    <source>
        <dbReference type="EMBL" id="PBK82969.1"/>
    </source>
</evidence>
<dbReference type="PANTHER" id="PTHR48104:SF30">
    <property type="entry name" value="METACASPASE-1"/>
    <property type="match status" value="1"/>
</dbReference>
<dbReference type="GO" id="GO:0006915">
    <property type="term" value="P:apoptotic process"/>
    <property type="evidence" value="ECO:0007669"/>
    <property type="project" value="UniProtKB-KW"/>
</dbReference>
<dbReference type="OrthoDB" id="10255174at2759"/>
<proteinExistence type="inferred from homology"/>
<keyword evidence="3" id="KW-0645">Protease</keyword>
<dbReference type="InterPro" id="IPR029030">
    <property type="entry name" value="Caspase-like_dom_sf"/>
</dbReference>
<dbReference type="SUPFAM" id="SSF52129">
    <property type="entry name" value="Caspase-like"/>
    <property type="match status" value="1"/>
</dbReference>
<dbReference type="InterPro" id="IPR011600">
    <property type="entry name" value="Pept_C14_caspase"/>
</dbReference>
<dbReference type="InterPro" id="IPR050452">
    <property type="entry name" value="Metacaspase"/>
</dbReference>
<keyword evidence="2" id="KW-0053">Apoptosis</keyword>
<accession>A0A2H3CIP4</accession>
<name>A0A2H3CIP4_ARMGA</name>
<dbReference type="PANTHER" id="PTHR48104">
    <property type="entry name" value="METACASPASE-4"/>
    <property type="match status" value="1"/>
</dbReference>
<comment type="similarity">
    <text evidence="1">Belongs to the peptidase C14B family.</text>
</comment>
<dbReference type="GO" id="GO:0005737">
    <property type="term" value="C:cytoplasm"/>
    <property type="evidence" value="ECO:0007669"/>
    <property type="project" value="TreeGrafter"/>
</dbReference>
<evidence type="ECO:0000256" key="2">
    <source>
        <dbReference type="ARBA" id="ARBA00022703"/>
    </source>
</evidence>
<protein>
    <submittedName>
        <fullName evidence="5">Peptidase C14</fullName>
    </submittedName>
</protein>
<evidence type="ECO:0000256" key="1">
    <source>
        <dbReference type="ARBA" id="ARBA00009005"/>
    </source>
</evidence>
<dbReference type="AlphaFoldDB" id="A0A2H3CIP4"/>
<dbReference type="Gene3D" id="3.40.50.1460">
    <property type="match status" value="1"/>
</dbReference>
<evidence type="ECO:0000259" key="4">
    <source>
        <dbReference type="Pfam" id="PF00656"/>
    </source>
</evidence>
<dbReference type="OMA" id="CCHAGAT"/>
<dbReference type="Pfam" id="PF00656">
    <property type="entry name" value="Peptidase_C14"/>
    <property type="match status" value="1"/>
</dbReference>
<evidence type="ECO:0000256" key="3">
    <source>
        <dbReference type="ARBA" id="ARBA00022807"/>
    </source>
</evidence>
<keyword evidence="6" id="KW-1185">Reference proteome</keyword>
<gene>
    <name evidence="5" type="ORF">ARMGADRAFT_890751</name>
</gene>
<dbReference type="STRING" id="47427.A0A2H3CIP4"/>
<keyword evidence="3" id="KW-0788">Thiol protease</keyword>
<feature type="non-terminal residue" evidence="5">
    <location>
        <position position="160"/>
    </location>
</feature>
<keyword evidence="3" id="KW-0378">Hydrolase</keyword>
<feature type="non-terminal residue" evidence="5">
    <location>
        <position position="1"/>
    </location>
</feature>
<dbReference type="Proteomes" id="UP000217790">
    <property type="component" value="Unassembled WGS sequence"/>
</dbReference>
<organism evidence="5 6">
    <name type="scientific">Armillaria gallica</name>
    <name type="common">Bulbous honey fungus</name>
    <name type="synonym">Armillaria bulbosa</name>
    <dbReference type="NCBI Taxonomy" id="47427"/>
    <lineage>
        <taxon>Eukaryota</taxon>
        <taxon>Fungi</taxon>
        <taxon>Dikarya</taxon>
        <taxon>Basidiomycota</taxon>
        <taxon>Agaricomycotina</taxon>
        <taxon>Agaricomycetes</taxon>
        <taxon>Agaricomycetidae</taxon>
        <taxon>Agaricales</taxon>
        <taxon>Marasmiineae</taxon>
        <taxon>Physalacriaceae</taxon>
        <taxon>Armillaria</taxon>
    </lineage>
</organism>
<dbReference type="EMBL" id="KZ293711">
    <property type="protein sequence ID" value="PBK82969.1"/>
    <property type="molecule type" value="Genomic_DNA"/>
</dbReference>
<dbReference type="GO" id="GO:0006508">
    <property type="term" value="P:proteolysis"/>
    <property type="evidence" value="ECO:0007669"/>
    <property type="project" value="InterPro"/>
</dbReference>
<dbReference type="GO" id="GO:0004197">
    <property type="term" value="F:cysteine-type endopeptidase activity"/>
    <property type="evidence" value="ECO:0007669"/>
    <property type="project" value="InterPro"/>
</dbReference>